<evidence type="ECO:0000256" key="5">
    <source>
        <dbReference type="ARBA" id="ARBA00023002"/>
    </source>
</evidence>
<keyword evidence="5 9" id="KW-0560">Oxidoreductase</keyword>
<evidence type="ECO:0000256" key="2">
    <source>
        <dbReference type="ARBA" id="ARBA00010617"/>
    </source>
</evidence>
<evidence type="ECO:0000313" key="12">
    <source>
        <dbReference type="Proteomes" id="UP000663193"/>
    </source>
</evidence>
<dbReference type="GO" id="GO:0020037">
    <property type="term" value="F:heme binding"/>
    <property type="evidence" value="ECO:0007669"/>
    <property type="project" value="InterPro"/>
</dbReference>
<dbReference type="PRINTS" id="PR00463">
    <property type="entry name" value="EP450I"/>
</dbReference>
<keyword evidence="12" id="KW-1185">Reference proteome</keyword>
<organism evidence="11 12">
    <name type="scientific">Phaeosphaeria nodorum (strain SN15 / ATCC MYA-4574 / FGSC 10173)</name>
    <name type="common">Glume blotch fungus</name>
    <name type="synonym">Parastagonospora nodorum</name>
    <dbReference type="NCBI Taxonomy" id="321614"/>
    <lineage>
        <taxon>Eukaryota</taxon>
        <taxon>Fungi</taxon>
        <taxon>Dikarya</taxon>
        <taxon>Ascomycota</taxon>
        <taxon>Pezizomycotina</taxon>
        <taxon>Dothideomycetes</taxon>
        <taxon>Pleosporomycetidae</taxon>
        <taxon>Pleosporales</taxon>
        <taxon>Pleosporineae</taxon>
        <taxon>Phaeosphaeriaceae</taxon>
        <taxon>Parastagonospora</taxon>
    </lineage>
</organism>
<evidence type="ECO:0000313" key="11">
    <source>
        <dbReference type="EMBL" id="QRD00982.1"/>
    </source>
</evidence>
<sequence length="525" mass="60334">QITFKSYTQRRHASLMMSLVTCLIVFVAMVAFFSIRKARLWAKLPPGPPRLPFIGNLHQAPTNALWLTFQNWVKQYGPLVGLDFGGTIIIIVGDYETARDLLDKRASIYSSRPRMVMAQELVCKGHNILFRPSGADLSRHQQMEAPVLSPRASTSYTPLQDIESRILLKNFLNTNDYEIQFERYAASIVYTLAYGLRVETGKEWQLQVNHQNVEHLVLAGEMGRWIVDSLPFLKYLPGFLAPWKKTAEKWHRECTDMATTNMQDALSRDGWNWSKDFANSKEAKQMPKVELAWDLSMLCDAGIETTNMMLQIFTLACLAYPYWIPIAQRELDSVVDDGRLPSFEDLDKLPYIHAVMEEIFRWRHILPTGIPHATTKDDHYKGFLIPKNSIIIPLFISMRNDSSLYQAPSEFRPERWLNGKAQSGNFGYGRRICPGRFIARNSLAIAVSRLLWGFNITGRQMFVDEDSFTKGFVSSPKRFEAYFEARSEKHRTLIEMGYQQEDKDVPKLLDEIRARQVASGLTPRT</sequence>
<keyword evidence="10" id="KW-0812">Transmembrane</keyword>
<feature type="non-terminal residue" evidence="11">
    <location>
        <position position="1"/>
    </location>
</feature>
<comment type="cofactor">
    <cofactor evidence="1 8">
        <name>heme</name>
        <dbReference type="ChEBI" id="CHEBI:30413"/>
    </cofactor>
</comment>
<dbReference type="InterPro" id="IPR050364">
    <property type="entry name" value="Cytochrome_P450_fung"/>
</dbReference>
<dbReference type="VEuPathDB" id="FungiDB:JI435_164400"/>
<evidence type="ECO:0000256" key="4">
    <source>
        <dbReference type="ARBA" id="ARBA00022723"/>
    </source>
</evidence>
<dbReference type="Proteomes" id="UP000663193">
    <property type="component" value="Chromosome 11"/>
</dbReference>
<evidence type="ECO:0000256" key="8">
    <source>
        <dbReference type="PIRSR" id="PIRSR602401-1"/>
    </source>
</evidence>
<dbReference type="InterPro" id="IPR036396">
    <property type="entry name" value="Cyt_P450_sf"/>
</dbReference>
<proteinExistence type="inferred from homology"/>
<dbReference type="AlphaFoldDB" id="A0A7U2I5U7"/>
<keyword evidence="6 8" id="KW-0408">Iron</keyword>
<dbReference type="GO" id="GO:0005506">
    <property type="term" value="F:iron ion binding"/>
    <property type="evidence" value="ECO:0007669"/>
    <property type="project" value="InterPro"/>
</dbReference>
<accession>A0A7U2I5U7</accession>
<evidence type="ECO:0000256" key="10">
    <source>
        <dbReference type="SAM" id="Phobius"/>
    </source>
</evidence>
<evidence type="ECO:0000256" key="9">
    <source>
        <dbReference type="RuleBase" id="RU000461"/>
    </source>
</evidence>
<keyword evidence="7 9" id="KW-0503">Monooxygenase</keyword>
<dbReference type="PANTHER" id="PTHR46300">
    <property type="entry name" value="P450, PUTATIVE (EUROFUNG)-RELATED-RELATED"/>
    <property type="match status" value="1"/>
</dbReference>
<dbReference type="EMBL" id="CP069033">
    <property type="protein sequence ID" value="QRD00982.1"/>
    <property type="molecule type" value="Genomic_DNA"/>
</dbReference>
<keyword evidence="10" id="KW-0472">Membrane</keyword>
<evidence type="ECO:0000256" key="1">
    <source>
        <dbReference type="ARBA" id="ARBA00001971"/>
    </source>
</evidence>
<gene>
    <name evidence="11" type="ORF">JI435_164400</name>
</gene>
<dbReference type="PROSITE" id="PS00086">
    <property type="entry name" value="CYTOCHROME_P450"/>
    <property type="match status" value="1"/>
</dbReference>
<dbReference type="SUPFAM" id="SSF48264">
    <property type="entry name" value="Cytochrome P450"/>
    <property type="match status" value="1"/>
</dbReference>
<comment type="similarity">
    <text evidence="2 9">Belongs to the cytochrome P450 family.</text>
</comment>
<evidence type="ECO:0008006" key="13">
    <source>
        <dbReference type="Google" id="ProtNLM"/>
    </source>
</evidence>
<feature type="transmembrane region" description="Helical" evidence="10">
    <location>
        <begin position="12"/>
        <end position="35"/>
    </location>
</feature>
<dbReference type="CDD" id="cd11065">
    <property type="entry name" value="CYP64-like"/>
    <property type="match status" value="1"/>
</dbReference>
<keyword evidence="4 8" id="KW-0479">Metal-binding</keyword>
<dbReference type="InterPro" id="IPR001128">
    <property type="entry name" value="Cyt_P450"/>
</dbReference>
<reference evidence="12" key="1">
    <citation type="journal article" date="2021" name="BMC Genomics">
        <title>Chromosome-level genome assembly and manually-curated proteome of model necrotroph Parastagonospora nodorum Sn15 reveals a genome-wide trove of candidate effector homologs, and redundancy of virulence-related functions within an accessory chromosome.</title>
        <authorList>
            <person name="Bertazzoni S."/>
            <person name="Jones D.A.B."/>
            <person name="Phan H.T."/>
            <person name="Tan K.-C."/>
            <person name="Hane J.K."/>
        </authorList>
    </citation>
    <scope>NUCLEOTIDE SEQUENCE [LARGE SCALE GENOMIC DNA]</scope>
    <source>
        <strain evidence="12">SN15 / ATCC MYA-4574 / FGSC 10173)</strain>
    </source>
</reference>
<keyword evidence="3 8" id="KW-0349">Heme</keyword>
<dbReference type="InterPro" id="IPR002401">
    <property type="entry name" value="Cyt_P450_E_grp-I"/>
</dbReference>
<evidence type="ECO:0000256" key="6">
    <source>
        <dbReference type="ARBA" id="ARBA00023004"/>
    </source>
</evidence>
<keyword evidence="10" id="KW-1133">Transmembrane helix</keyword>
<dbReference type="Gene3D" id="1.10.630.10">
    <property type="entry name" value="Cytochrome P450"/>
    <property type="match status" value="1"/>
</dbReference>
<dbReference type="OrthoDB" id="1470350at2759"/>
<dbReference type="Pfam" id="PF00067">
    <property type="entry name" value="p450"/>
    <property type="match status" value="1"/>
</dbReference>
<name>A0A7U2I5U7_PHANO</name>
<dbReference type="InterPro" id="IPR017972">
    <property type="entry name" value="Cyt_P450_CS"/>
</dbReference>
<evidence type="ECO:0000256" key="3">
    <source>
        <dbReference type="ARBA" id="ARBA00022617"/>
    </source>
</evidence>
<evidence type="ECO:0000256" key="7">
    <source>
        <dbReference type="ARBA" id="ARBA00023033"/>
    </source>
</evidence>
<protein>
    <recommendedName>
        <fullName evidence="13">Cytochrome P450</fullName>
    </recommendedName>
</protein>
<dbReference type="GO" id="GO:0004497">
    <property type="term" value="F:monooxygenase activity"/>
    <property type="evidence" value="ECO:0007669"/>
    <property type="project" value="UniProtKB-KW"/>
</dbReference>
<dbReference type="PANTHER" id="PTHR46300:SF1">
    <property type="entry name" value="P450, PUTATIVE (EUROFUNG)-RELATED"/>
    <property type="match status" value="1"/>
</dbReference>
<feature type="binding site" description="axial binding residue" evidence="8">
    <location>
        <position position="433"/>
    </location>
    <ligand>
        <name>heme</name>
        <dbReference type="ChEBI" id="CHEBI:30413"/>
    </ligand>
    <ligandPart>
        <name>Fe</name>
        <dbReference type="ChEBI" id="CHEBI:18248"/>
    </ligandPart>
</feature>
<dbReference type="GO" id="GO:0016705">
    <property type="term" value="F:oxidoreductase activity, acting on paired donors, with incorporation or reduction of molecular oxygen"/>
    <property type="evidence" value="ECO:0007669"/>
    <property type="project" value="InterPro"/>
</dbReference>